<sequence>MSVDEMGSGEQAAADARDRIARRADDAEPRLPARPWTGAAGIQPLALAGTIAAIFASMFLTAALPRPAQVAIVIGLIGLGVAVFFAVRARWGREALHRRVAAAREAWCRRHGWRFEGDGDPDPFEIGIALPRGWRVLGARGRMRGPLAGGAEGRVETWALRALPGSTRGENGREIVVVPARASGLPGRGCFAVQGGVPTIDPLLVAPPWTDGRETAEPGWAEEVRGAVAAHRDMAFTAIVAHDRVVIFALDDPRLPTAMARLVLARTVAEIVSR</sequence>
<feature type="transmembrane region" description="Helical" evidence="1">
    <location>
        <begin position="70"/>
        <end position="89"/>
    </location>
</feature>
<reference evidence="2" key="1">
    <citation type="journal article" date="2014" name="Int. J. Syst. Evol. Microbiol.">
        <title>Complete genome sequence of Corynebacterium casei LMG S-19264T (=DSM 44701T), isolated from a smear-ripened cheese.</title>
        <authorList>
            <consortium name="US DOE Joint Genome Institute (JGI-PGF)"/>
            <person name="Walter F."/>
            <person name="Albersmeier A."/>
            <person name="Kalinowski J."/>
            <person name="Ruckert C."/>
        </authorList>
    </citation>
    <scope>NUCLEOTIDE SEQUENCE</scope>
    <source>
        <strain evidence="2">CGMCC 1.15794</strain>
    </source>
</reference>
<evidence type="ECO:0000256" key="1">
    <source>
        <dbReference type="SAM" id="Phobius"/>
    </source>
</evidence>
<keyword evidence="1" id="KW-0472">Membrane</keyword>
<dbReference type="EMBL" id="BMJY01000003">
    <property type="protein sequence ID" value="GGH38791.1"/>
    <property type="molecule type" value="Genomic_DNA"/>
</dbReference>
<name>A0A917ICL4_9MICO</name>
<dbReference type="AlphaFoldDB" id="A0A917ICL4"/>
<dbReference type="Proteomes" id="UP000657592">
    <property type="component" value="Unassembled WGS sequence"/>
</dbReference>
<comment type="caution">
    <text evidence="2">The sequence shown here is derived from an EMBL/GenBank/DDBJ whole genome shotgun (WGS) entry which is preliminary data.</text>
</comment>
<evidence type="ECO:0000313" key="2">
    <source>
        <dbReference type="EMBL" id="GGH38791.1"/>
    </source>
</evidence>
<gene>
    <name evidence="2" type="ORF">GCM10010921_09590</name>
</gene>
<evidence type="ECO:0000313" key="3">
    <source>
        <dbReference type="Proteomes" id="UP000657592"/>
    </source>
</evidence>
<proteinExistence type="predicted"/>
<dbReference type="RefSeq" id="WP_188755132.1">
    <property type="nucleotide sequence ID" value="NZ_BMJY01000003.1"/>
</dbReference>
<keyword evidence="3" id="KW-1185">Reference proteome</keyword>
<accession>A0A917ICL4</accession>
<organism evidence="2 3">
    <name type="scientific">Microbacterium album</name>
    <dbReference type="NCBI Taxonomy" id="2053191"/>
    <lineage>
        <taxon>Bacteria</taxon>
        <taxon>Bacillati</taxon>
        <taxon>Actinomycetota</taxon>
        <taxon>Actinomycetes</taxon>
        <taxon>Micrococcales</taxon>
        <taxon>Microbacteriaceae</taxon>
        <taxon>Microbacterium</taxon>
    </lineage>
</organism>
<feature type="transmembrane region" description="Helical" evidence="1">
    <location>
        <begin position="44"/>
        <end position="64"/>
    </location>
</feature>
<protein>
    <submittedName>
        <fullName evidence="2">Uncharacterized protein</fullName>
    </submittedName>
</protein>
<keyword evidence="1" id="KW-1133">Transmembrane helix</keyword>
<reference evidence="2" key="2">
    <citation type="submission" date="2020-09" db="EMBL/GenBank/DDBJ databases">
        <authorList>
            <person name="Sun Q."/>
            <person name="Zhou Y."/>
        </authorList>
    </citation>
    <scope>NUCLEOTIDE SEQUENCE</scope>
    <source>
        <strain evidence="2">CGMCC 1.15794</strain>
    </source>
</reference>
<keyword evidence="1" id="KW-0812">Transmembrane</keyword>